<proteinExistence type="predicted"/>
<dbReference type="SUPFAM" id="SSF141673">
    <property type="entry name" value="MOSC N-terminal domain-like"/>
    <property type="match status" value="1"/>
</dbReference>
<evidence type="ECO:0000313" key="2">
    <source>
        <dbReference type="EMBL" id="TCK19350.1"/>
    </source>
</evidence>
<dbReference type="PROSITE" id="PS51340">
    <property type="entry name" value="MOSC"/>
    <property type="match status" value="1"/>
</dbReference>
<reference evidence="2 3" key="1">
    <citation type="submission" date="2019-03" db="EMBL/GenBank/DDBJ databases">
        <title>Genomic Encyclopedia of Type Strains, Phase IV (KMG-IV): sequencing the most valuable type-strain genomes for metagenomic binning, comparative biology and taxonomic classification.</title>
        <authorList>
            <person name="Goeker M."/>
        </authorList>
    </citation>
    <scope>NUCLEOTIDE SEQUENCE [LARGE SCALE GENOMIC DNA]</scope>
    <source>
        <strain evidence="2 3">DSM 19610</strain>
    </source>
</reference>
<dbReference type="OrthoDB" id="581532at2"/>
<evidence type="ECO:0000259" key="1">
    <source>
        <dbReference type="PROSITE" id="PS51340"/>
    </source>
</evidence>
<accession>A0A4R1HGE5</accession>
<dbReference type="InterPro" id="IPR005303">
    <property type="entry name" value="MOCOS_middle"/>
</dbReference>
<dbReference type="GO" id="GO:0003824">
    <property type="term" value="F:catalytic activity"/>
    <property type="evidence" value="ECO:0007669"/>
    <property type="project" value="InterPro"/>
</dbReference>
<evidence type="ECO:0000313" key="3">
    <source>
        <dbReference type="Proteomes" id="UP000295707"/>
    </source>
</evidence>
<sequence>MKLTEINIYPVKSTRRIALNESEVLPRGLPWDRRWMLVDAQGKFITARQHPALAVVDTRLDDTSLHVSVAGRPELVLPLKADNTDLTKVTIWRDQCDAISAGPEADAWFSEYLGIECRLVRMTDDLVRGVDPDYGRPGDQVSFADGFPLLLITEASLNDLNTRLEQPVSMRRFRPNLVVDGELPYAEDNWHRIRIGEVEFEGVKNCSRCIFTTIDPDTGIKSTKTEPLRTLSQYRKRPEGGVYFGQNLIPRSGGVVHVGDVVEVVSESRLV</sequence>
<gene>
    <name evidence="2" type="ORF">DFR30_2660</name>
</gene>
<dbReference type="InterPro" id="IPR005302">
    <property type="entry name" value="MoCF_Sase_C"/>
</dbReference>
<keyword evidence="3" id="KW-1185">Reference proteome</keyword>
<dbReference type="Pfam" id="PF03473">
    <property type="entry name" value="MOSC"/>
    <property type="match status" value="1"/>
</dbReference>
<dbReference type="SUPFAM" id="SSF50800">
    <property type="entry name" value="PK beta-barrel domain-like"/>
    <property type="match status" value="1"/>
</dbReference>
<name>A0A4R1HGE5_9GAMM</name>
<dbReference type="InterPro" id="IPR011037">
    <property type="entry name" value="Pyrv_Knase-like_insert_dom_sf"/>
</dbReference>
<dbReference type="Pfam" id="PF03476">
    <property type="entry name" value="MOSC_N"/>
    <property type="match status" value="1"/>
</dbReference>
<dbReference type="EMBL" id="SMFX01000001">
    <property type="protein sequence ID" value="TCK19350.1"/>
    <property type="molecule type" value="Genomic_DNA"/>
</dbReference>
<feature type="domain" description="MOSC" evidence="1">
    <location>
        <begin position="117"/>
        <end position="265"/>
    </location>
</feature>
<dbReference type="PANTHER" id="PTHR14237:SF19">
    <property type="entry name" value="MITOCHONDRIAL AMIDOXIME REDUCING COMPONENT 1"/>
    <property type="match status" value="1"/>
</dbReference>
<organism evidence="2 3">
    <name type="scientific">Thiogranum longum</name>
    <dbReference type="NCBI Taxonomy" id="1537524"/>
    <lineage>
        <taxon>Bacteria</taxon>
        <taxon>Pseudomonadati</taxon>
        <taxon>Pseudomonadota</taxon>
        <taxon>Gammaproteobacteria</taxon>
        <taxon>Chromatiales</taxon>
        <taxon>Ectothiorhodospiraceae</taxon>
        <taxon>Thiogranum</taxon>
    </lineage>
</organism>
<dbReference type="RefSeq" id="WP_132973943.1">
    <property type="nucleotide sequence ID" value="NZ_SMFX01000001.1"/>
</dbReference>
<dbReference type="Proteomes" id="UP000295707">
    <property type="component" value="Unassembled WGS sequence"/>
</dbReference>
<comment type="caution">
    <text evidence="2">The sequence shown here is derived from an EMBL/GenBank/DDBJ whole genome shotgun (WGS) entry which is preliminary data.</text>
</comment>
<dbReference type="GO" id="GO:0030151">
    <property type="term" value="F:molybdenum ion binding"/>
    <property type="evidence" value="ECO:0007669"/>
    <property type="project" value="InterPro"/>
</dbReference>
<protein>
    <recommendedName>
        <fullName evidence="1">MOSC domain-containing protein</fullName>
    </recommendedName>
</protein>
<dbReference type="GO" id="GO:0030170">
    <property type="term" value="F:pyridoxal phosphate binding"/>
    <property type="evidence" value="ECO:0007669"/>
    <property type="project" value="InterPro"/>
</dbReference>
<dbReference type="PANTHER" id="PTHR14237">
    <property type="entry name" value="MOLYBDOPTERIN COFACTOR SULFURASE MOSC"/>
    <property type="match status" value="1"/>
</dbReference>
<dbReference type="AlphaFoldDB" id="A0A4R1HGE5"/>